<organism evidence="3">
    <name type="scientific">Selaginella moellendorffii</name>
    <name type="common">Spikemoss</name>
    <dbReference type="NCBI Taxonomy" id="88036"/>
    <lineage>
        <taxon>Eukaryota</taxon>
        <taxon>Viridiplantae</taxon>
        <taxon>Streptophyta</taxon>
        <taxon>Embryophyta</taxon>
        <taxon>Tracheophyta</taxon>
        <taxon>Lycopodiopsida</taxon>
        <taxon>Selaginellales</taxon>
        <taxon>Selaginellaceae</taxon>
        <taxon>Selaginella</taxon>
    </lineage>
</organism>
<feature type="region of interest" description="Disordered" evidence="1">
    <location>
        <begin position="330"/>
        <end position="350"/>
    </location>
</feature>
<dbReference type="Gramene" id="EFJ35756">
    <property type="protein sequence ID" value="EFJ35756"/>
    <property type="gene ID" value="SELMODRAFT_438626"/>
</dbReference>
<dbReference type="eggNOG" id="ENOG502S02Q">
    <property type="taxonomic scope" value="Eukaryota"/>
</dbReference>
<evidence type="ECO:0000313" key="3">
    <source>
        <dbReference type="Proteomes" id="UP000001514"/>
    </source>
</evidence>
<dbReference type="PANTHER" id="PTHR39708">
    <property type="entry name" value="OS07G0483400 PROTEIN"/>
    <property type="match status" value="1"/>
</dbReference>
<dbReference type="KEGG" id="smo:SELMODRAFT_438626"/>
<gene>
    <name evidence="2" type="ORF">SELMODRAFT_438626</name>
</gene>
<evidence type="ECO:0000256" key="1">
    <source>
        <dbReference type="SAM" id="MobiDB-lite"/>
    </source>
</evidence>
<dbReference type="Proteomes" id="UP000001514">
    <property type="component" value="Unassembled WGS sequence"/>
</dbReference>
<evidence type="ECO:0000313" key="2">
    <source>
        <dbReference type="EMBL" id="EFJ35756.1"/>
    </source>
</evidence>
<keyword evidence="3" id="KW-1185">Reference proteome</keyword>
<feature type="compositionally biased region" description="Basic and acidic residues" evidence="1">
    <location>
        <begin position="332"/>
        <end position="350"/>
    </location>
</feature>
<dbReference type="HOGENOM" id="CLU_761638_0_0_1"/>
<dbReference type="InParanoid" id="D8QX56"/>
<dbReference type="PANTHER" id="PTHR39708:SF2">
    <property type="entry name" value="BLOC-1-RELATED COMPLEX SUBUNIT 6 C-TERMINAL HELIX DOMAIN-CONTAINING PROTEIN"/>
    <property type="match status" value="1"/>
</dbReference>
<dbReference type="EMBL" id="GL377568">
    <property type="protein sequence ID" value="EFJ35756.1"/>
    <property type="molecule type" value="Genomic_DNA"/>
</dbReference>
<name>D8QX56_SELML</name>
<reference evidence="2 3" key="1">
    <citation type="journal article" date="2011" name="Science">
        <title>The Selaginella genome identifies genetic changes associated with the evolution of vascular plants.</title>
        <authorList>
            <person name="Banks J.A."/>
            <person name="Nishiyama T."/>
            <person name="Hasebe M."/>
            <person name="Bowman J.L."/>
            <person name="Gribskov M."/>
            <person name="dePamphilis C."/>
            <person name="Albert V.A."/>
            <person name="Aono N."/>
            <person name="Aoyama T."/>
            <person name="Ambrose B.A."/>
            <person name="Ashton N.W."/>
            <person name="Axtell M.J."/>
            <person name="Barker E."/>
            <person name="Barker M.S."/>
            <person name="Bennetzen J.L."/>
            <person name="Bonawitz N.D."/>
            <person name="Chapple C."/>
            <person name="Cheng C."/>
            <person name="Correa L.G."/>
            <person name="Dacre M."/>
            <person name="DeBarry J."/>
            <person name="Dreyer I."/>
            <person name="Elias M."/>
            <person name="Engstrom E.M."/>
            <person name="Estelle M."/>
            <person name="Feng L."/>
            <person name="Finet C."/>
            <person name="Floyd S.K."/>
            <person name="Frommer W.B."/>
            <person name="Fujita T."/>
            <person name="Gramzow L."/>
            <person name="Gutensohn M."/>
            <person name="Harholt J."/>
            <person name="Hattori M."/>
            <person name="Heyl A."/>
            <person name="Hirai T."/>
            <person name="Hiwatashi Y."/>
            <person name="Ishikawa M."/>
            <person name="Iwata M."/>
            <person name="Karol K.G."/>
            <person name="Koehler B."/>
            <person name="Kolukisaoglu U."/>
            <person name="Kubo M."/>
            <person name="Kurata T."/>
            <person name="Lalonde S."/>
            <person name="Li K."/>
            <person name="Li Y."/>
            <person name="Litt A."/>
            <person name="Lyons E."/>
            <person name="Manning G."/>
            <person name="Maruyama T."/>
            <person name="Michael T.P."/>
            <person name="Mikami K."/>
            <person name="Miyazaki S."/>
            <person name="Morinaga S."/>
            <person name="Murata T."/>
            <person name="Mueller-Roeber B."/>
            <person name="Nelson D.R."/>
            <person name="Obara M."/>
            <person name="Oguri Y."/>
            <person name="Olmstead R.G."/>
            <person name="Onodera N."/>
            <person name="Petersen B.L."/>
            <person name="Pils B."/>
            <person name="Prigge M."/>
            <person name="Rensing S.A."/>
            <person name="Riano-Pachon D.M."/>
            <person name="Roberts A.W."/>
            <person name="Sato Y."/>
            <person name="Scheller H.V."/>
            <person name="Schulz B."/>
            <person name="Schulz C."/>
            <person name="Shakirov E.V."/>
            <person name="Shibagaki N."/>
            <person name="Shinohara N."/>
            <person name="Shippen D.E."/>
            <person name="Soerensen I."/>
            <person name="Sotooka R."/>
            <person name="Sugimoto N."/>
            <person name="Sugita M."/>
            <person name="Sumikawa N."/>
            <person name="Tanurdzic M."/>
            <person name="Theissen G."/>
            <person name="Ulvskov P."/>
            <person name="Wakazuki S."/>
            <person name="Weng J.K."/>
            <person name="Willats W.W."/>
            <person name="Wipf D."/>
            <person name="Wolf P.G."/>
            <person name="Yang L."/>
            <person name="Zimmer A.D."/>
            <person name="Zhu Q."/>
            <person name="Mitros T."/>
            <person name="Hellsten U."/>
            <person name="Loque D."/>
            <person name="Otillar R."/>
            <person name="Salamov A."/>
            <person name="Schmutz J."/>
            <person name="Shapiro H."/>
            <person name="Lindquist E."/>
            <person name="Lucas S."/>
            <person name="Rokhsar D."/>
            <person name="Grigoriev I.V."/>
        </authorList>
    </citation>
    <scope>NUCLEOTIDE SEQUENCE [LARGE SCALE GENOMIC DNA]</scope>
</reference>
<sequence>MAGGGGEGALQNEIQPVFDSTADVRRATQLLQAVEDEARDAAGSFCSLVASLREAMSEVTGSTRDHLACYNNAAGSLQNGCIDAATKGNKFVNSCLRCLFLMFFLQDLVGFRILDLTIHNKSGHRRNEGGSNQDYVADEIAFSCTSWSSNPVTCRFNWCQEWSFSRLWKVGWPFHVIDQIHHKYLVGFGIGYGRLLRWQLFGQVRAHLRQRNYVLGVYKAREEALQPRSNATDTGRQNRHRADVAVQSRGVSTLRIHPRALRTGDVYLVSPRKGILTQEQQQQQRCVCGGGGGDIGCRNEALKGQIISLSPILAIALGVPLGIWEFGSARGQPEEGEREGGRKERNINSI</sequence>
<proteinExistence type="predicted"/>
<accession>D8QX56</accession>
<protein>
    <submittedName>
        <fullName evidence="2">Uncharacterized protein</fullName>
    </submittedName>
</protein>
<dbReference type="AlphaFoldDB" id="D8QX56"/>